<feature type="region of interest" description="Disordered" evidence="1">
    <location>
        <begin position="206"/>
        <end position="331"/>
    </location>
</feature>
<gene>
    <name evidence="3" type="ORF">FBUS_00258</name>
</gene>
<feature type="compositionally biased region" description="Acidic residues" evidence="1">
    <location>
        <begin position="2504"/>
        <end position="2516"/>
    </location>
</feature>
<feature type="compositionally biased region" description="Low complexity" evidence="1">
    <location>
        <begin position="2283"/>
        <end position="2302"/>
    </location>
</feature>
<sequence length="2782" mass="306712">MVCCLIIPWQWMADPMLISSRPLNRCLHSIIYSNVSSRTQPSSPFLVQVHTNLPPGIDAPTTAYLNLSISLFRATQSILATKRRGPSRKPPDELSVRVRWWGEPSTGDCAVFNPRLAHKVGHKQNTATRARYRITVPLERFGAYLKDMRALYFDVLDDAFARPIGRARLDRIDRLGVNNPLDTRAFPAVCLHREYSTYCAWKTTEKHRSTPATVSGRPNKENYKDEQVADSRLDCEEPVDKEVPVGDNFDEPRSARAGNREEYGDTKLQTPNRMQLDPTNEHAVDADDYDRSVEHSPTGDLVRFETTSHGKPPLPQSSKQPVDFGSSEDLDQDEEIHGEQVLMNDNRLLSDEFNKTVRISNGGMRSSATRSHSGSGQIKLADSDRAQNSLYSPVISRSPSTPDLGRLQNHLDSFTDLRHQRSLSEQQLQTNFLPARTMGSGVERTNDSIIIGRLEPGHPPLVFPTATSLANAVDDLPDCLDEDSESDSPIDCLSQNDQLLEELFFSNSVGNYIDIGPQVLNFGLWIVRILSKGSGSLVLQGVKLYTRCLQMTRECYEQHNIEARTANDRLVVQPGIVNLNTRSQLSNSIRLGKRASPNSSLSKSRSGSRHREPLRRSRSRSDSPQLRHSRSPKKPKSANLVALTLEVSVPVHMETETSIPIHWITTSQEFHLISSSSRARQVPDFVGSGRKHRSVRFMPCHHSPLRPIAQLSFPSNPGQCDGHQPIDPSNQQHARFRLFTRSFGEIAGKVPATPQLIALNDLSVDEIKTAILTKTFWRSCSRARIFVHLFAPGSGPRGSPDIVHVSSEMIRARLELQVEPIWKMPVKRVPGSLANSPRLRWAPGRLAKRVTLSGHSLPVQKPDTSATQHNPCFTHTSTVSPVALETLLSVSQGRRLHMRATEFNGETSKRHSNRSQTGHSLPASVTNCHLTDYTTNSTVGGVGNLTLEHTYLIVRLPWCQTTNPNKNTDVLKGHTDPVSTSQPCRFNSAVAWMGGSCPSYKFALRTPCVLDAAMLARLAQSFAVIEVWVKMTTGQPDSLLGLVKIPTDAFAATFACVDATTGAVSMHSDEILTALMKSLRPVIVFDAWQPVMDPFSGTEHGQLRVRLAVGTSTQIESLHFSGNLSADWEDGPRSAREKDSGWQALDLIQWPDQRPNNDQSKNQNVEHNLAITIERLFEFDPHVALYSDSQCSGSVPWGDCDCFVQYFFPTTQANWPRGIPLELWLRIYSPNLRDCLVARGWITEEILTQLVRQQLPSTSSPSSQSSILDSQIRCVIPLRDLHTERINGRLEVRLTYSARYVDPPVAILNTQANTDYFGSESKSVPCLLKNDSTPGVRLVIQIGRRTGLVNLIDSKRTESGTLLGIVRVHCLLVAPTDADRVGRDGLHSLILGSASSSPCYDLRVCRQPGVTMEVLLPVSWHTLSAGGQSNQKEWSLVELLLNGLEIQANLFTHRCANKWSLMIQVDLWLQGPFGPDILNLEWNDLSSADVTAVFHPGPSYHLLGSTRIPLAELIFSPRGHMPSRWYPLCKFVHGHCFAMGETEARIGGQFVGGVEVTAQFSEESRAKRHLMRYMARTFSRDSKSVQCLRRWCIPLPVLAIGNENDIPVMEVDEEPYLWHNGTDEYGFSYKHITIHLDAIHMPCAELLLPDDKDFGVGDDAADCASALTAQFTPYVFVRFHFFRHGTQTSRLVSAPRLNSSVGRANSGVVQIDDRKEFTIRVSSAFRAYLTQTELELQVWMLWTSRNADELIAVEPTDEKDTHFDAVRLGCDPPSPRHIGSVRIPMSHLLHSASNENPADRPFVSVNSAWESTGSSTAAASIRGDPSGLAWWWYQSPGQKIGGGQSYPVFPLYRADAVDLYNAWLAARLEMCGSRTSMRSYCAGSGLSGIPESLTSSTVATGRLGWNLLGLTMPGRVLAETVLVDSDPSALEMDASEQEAGEKDTFPAEVIVDQAYHLRVKSPREPTNCNRAPCAVGSNEAPNDASVFVTFAVDGDKAGTLSSHDGLWPRIAGSHLKSRHGRIAVTPKVPNTDSVCWNYHRFVRLPLWLIQKYNHRNMVFHVWCQRSSPLSSDAAENKPDPVDHEQPELIGLASVDLTSLSNLFSPTAPGGYVNGGGLDQVYGWYHVVDRSGLQRGQVLLGVKPLIPGLRDEWSSKLPELGSTELLNLSMDHLNIGGSKVADRFSPLSHMRNLLQSDPILSGSYSNLPEAGLPRQPAPNTPIPDAGSADPNTNDPSRSMLISSLRAQLEELDVINARFKQRLAGGFLNAEQKTEASPTVPVLGSSSKPNSSHTSPVSVHSTPSGVITSQAQSQSHSPLPFTRDPSPSRLPSPSPIKTNQRWCKGARSRGTEVICPVFGPEQSYPIFQSSNSAVADDSLQRSAENVPIDDVSSQGSWTDLKYHDSTARPKSPNCASSAPEAPQWGTRSITPSESPVENCANPQSDVETDEVMFDGESHFCVRDHSEMGENHSDPGALGSHSCLHDGSIDEHEETRSSAEFDHTLDIDEEDEQDVDSESYEVSPLSGIPSQSVHREEPRSRSPDPAANSDHASDDSLTPPPKSEDGTTVVDVANPVGHSYRSWSPSELSDDLGKFVNAGAISPCLGFEEVTPQIGIETSGPTVGLGTSRSPVENGTCLGSDKAGIVNSVETNPEVTSDAPVDWNEPRTTMPNFFPPTSSITNFMLAAPTGLDERAVRLRDLRMGRLQFPESVANTSALKSEGEDLRHRLNNRISEAINQLHAELQSTSSRENEIHTTTEDVLGRILTGYRAQSLKNAERVFSSKS</sequence>
<feature type="region of interest" description="Disordered" evidence="1">
    <location>
        <begin position="2387"/>
        <end position="2440"/>
    </location>
</feature>
<feature type="compositionally biased region" description="Polar residues" evidence="1">
    <location>
        <begin position="360"/>
        <end position="376"/>
    </location>
</feature>
<feature type="compositionally biased region" description="Basic and acidic residues" evidence="1">
    <location>
        <begin position="218"/>
        <end position="265"/>
    </location>
</feature>
<feature type="compositionally biased region" description="Basic and acidic residues" evidence="1">
    <location>
        <begin position="279"/>
        <end position="294"/>
    </location>
</feature>
<dbReference type="GO" id="GO:0061511">
    <property type="term" value="P:centriole elongation"/>
    <property type="evidence" value="ECO:0007669"/>
    <property type="project" value="TreeGrafter"/>
</dbReference>
<feature type="compositionally biased region" description="Basic and acidic residues" evidence="1">
    <location>
        <begin position="2530"/>
        <end position="2539"/>
    </location>
</feature>
<evidence type="ECO:0000313" key="3">
    <source>
        <dbReference type="EMBL" id="KAA0184997.1"/>
    </source>
</evidence>
<dbReference type="GO" id="GO:0005814">
    <property type="term" value="C:centriole"/>
    <property type="evidence" value="ECO:0007669"/>
    <property type="project" value="TreeGrafter"/>
</dbReference>
<feature type="compositionally biased region" description="Polar residues" evidence="1">
    <location>
        <begin position="2423"/>
        <end position="2440"/>
    </location>
</feature>
<feature type="compositionally biased region" description="Basic and acidic residues" evidence="1">
    <location>
        <begin position="2480"/>
        <end position="2503"/>
    </location>
</feature>
<feature type="region of interest" description="Disordered" evidence="1">
    <location>
        <begin position="2203"/>
        <end position="2236"/>
    </location>
</feature>
<dbReference type="InterPro" id="IPR057537">
    <property type="entry name" value="C2_C2CD3_N"/>
</dbReference>
<evidence type="ECO:0000259" key="2">
    <source>
        <dbReference type="Pfam" id="PF25339"/>
    </source>
</evidence>
<keyword evidence="4" id="KW-1185">Reference proteome</keyword>
<dbReference type="GO" id="GO:0060271">
    <property type="term" value="P:cilium assembly"/>
    <property type="evidence" value="ECO:0007669"/>
    <property type="project" value="TreeGrafter"/>
</dbReference>
<dbReference type="OrthoDB" id="79771at2759"/>
<dbReference type="Pfam" id="PF25339">
    <property type="entry name" value="C2_C2CD3_N"/>
    <property type="match status" value="1"/>
</dbReference>
<accession>A0A8E0RLK6</accession>
<proteinExistence type="predicted"/>
<dbReference type="Proteomes" id="UP000728185">
    <property type="component" value="Unassembled WGS sequence"/>
</dbReference>
<feature type="region of interest" description="Disordered" evidence="1">
    <location>
        <begin position="360"/>
        <end position="385"/>
    </location>
</feature>
<feature type="region of interest" description="Disordered" evidence="1">
    <location>
        <begin position="2272"/>
        <end position="2341"/>
    </location>
</feature>
<dbReference type="PANTHER" id="PTHR21254">
    <property type="entry name" value="C2 DOMAIN-CONTAINING PROTEIN 3"/>
    <property type="match status" value="1"/>
</dbReference>
<feature type="compositionally biased region" description="Basic residues" evidence="1">
    <location>
        <begin position="627"/>
        <end position="636"/>
    </location>
</feature>
<feature type="compositionally biased region" description="Polar residues" evidence="1">
    <location>
        <begin position="2303"/>
        <end position="2315"/>
    </location>
</feature>
<feature type="domain" description="C2CD3 N-terminal C2" evidence="2">
    <location>
        <begin position="50"/>
        <end position="183"/>
    </location>
</feature>
<organism evidence="3 4">
    <name type="scientific">Fasciolopsis buskii</name>
    <dbReference type="NCBI Taxonomy" id="27845"/>
    <lineage>
        <taxon>Eukaryota</taxon>
        <taxon>Metazoa</taxon>
        <taxon>Spiralia</taxon>
        <taxon>Lophotrochozoa</taxon>
        <taxon>Platyhelminthes</taxon>
        <taxon>Trematoda</taxon>
        <taxon>Digenea</taxon>
        <taxon>Plagiorchiida</taxon>
        <taxon>Echinostomata</taxon>
        <taxon>Echinostomatoidea</taxon>
        <taxon>Fasciolidae</taxon>
        <taxon>Fasciolopsis</taxon>
    </lineage>
</organism>
<feature type="compositionally biased region" description="Basic and acidic residues" evidence="1">
    <location>
        <begin position="609"/>
        <end position="621"/>
    </location>
</feature>
<name>A0A8E0RLK6_9TREM</name>
<comment type="caution">
    <text evidence="3">The sequence shown here is derived from an EMBL/GenBank/DDBJ whole genome shotgun (WGS) entry which is preliminary data.</text>
</comment>
<dbReference type="GO" id="GO:0071539">
    <property type="term" value="P:protein localization to centrosome"/>
    <property type="evidence" value="ECO:0007669"/>
    <property type="project" value="TreeGrafter"/>
</dbReference>
<protein>
    <recommendedName>
        <fullName evidence="2">C2CD3 N-terminal C2 domain-containing protein</fullName>
    </recommendedName>
</protein>
<feature type="compositionally biased region" description="Low complexity" evidence="1">
    <location>
        <begin position="594"/>
        <end position="605"/>
    </location>
</feature>
<feature type="region of interest" description="Disordered" evidence="1">
    <location>
        <begin position="901"/>
        <end position="921"/>
    </location>
</feature>
<reference evidence="3" key="1">
    <citation type="submission" date="2019-05" db="EMBL/GenBank/DDBJ databases">
        <title>Annotation for the trematode Fasciolopsis buski.</title>
        <authorList>
            <person name="Choi Y.-J."/>
        </authorList>
    </citation>
    <scope>NUCLEOTIDE SEQUENCE</scope>
    <source>
        <strain evidence="3">HT</strain>
        <tissue evidence="3">Whole worm</tissue>
    </source>
</reference>
<dbReference type="PANTHER" id="PTHR21254:SF1">
    <property type="entry name" value="C2 DOMAIN-CONTAINING PROTEIN 3"/>
    <property type="match status" value="1"/>
</dbReference>
<feature type="region of interest" description="Disordered" evidence="1">
    <location>
        <begin position="2463"/>
        <end position="2567"/>
    </location>
</feature>
<dbReference type="GO" id="GO:0034451">
    <property type="term" value="C:centriolar satellite"/>
    <property type="evidence" value="ECO:0007669"/>
    <property type="project" value="TreeGrafter"/>
</dbReference>
<dbReference type="EMBL" id="LUCM01010783">
    <property type="protein sequence ID" value="KAA0184997.1"/>
    <property type="molecule type" value="Genomic_DNA"/>
</dbReference>
<feature type="region of interest" description="Disordered" evidence="1">
    <location>
        <begin position="588"/>
        <end position="639"/>
    </location>
</feature>
<evidence type="ECO:0000256" key="1">
    <source>
        <dbReference type="SAM" id="MobiDB-lite"/>
    </source>
</evidence>
<evidence type="ECO:0000313" key="4">
    <source>
        <dbReference type="Proteomes" id="UP000728185"/>
    </source>
</evidence>